<dbReference type="EMBL" id="GL379912">
    <property type="protein sequence ID" value="EGT34327.1"/>
    <property type="molecule type" value="Genomic_DNA"/>
</dbReference>
<organism evidence="2">
    <name type="scientific">Caenorhabditis brenneri</name>
    <name type="common">Nematode worm</name>
    <dbReference type="NCBI Taxonomy" id="135651"/>
    <lineage>
        <taxon>Eukaryota</taxon>
        <taxon>Metazoa</taxon>
        <taxon>Ecdysozoa</taxon>
        <taxon>Nematoda</taxon>
        <taxon>Chromadorea</taxon>
        <taxon>Rhabditida</taxon>
        <taxon>Rhabditina</taxon>
        <taxon>Rhabditomorpha</taxon>
        <taxon>Rhabditoidea</taxon>
        <taxon>Rhabditidae</taxon>
        <taxon>Peloderinae</taxon>
        <taxon>Caenorhabditis</taxon>
    </lineage>
</organism>
<accession>G0NMW2</accession>
<proteinExistence type="predicted"/>
<dbReference type="Proteomes" id="UP000008068">
    <property type="component" value="Unassembled WGS sequence"/>
</dbReference>
<reference evidence="2" key="1">
    <citation type="submission" date="2011-07" db="EMBL/GenBank/DDBJ databases">
        <authorList>
            <consortium name="Caenorhabditis brenneri Sequencing and Analysis Consortium"/>
            <person name="Wilson R.K."/>
        </authorList>
    </citation>
    <scope>NUCLEOTIDE SEQUENCE [LARGE SCALE GENOMIC DNA]</scope>
    <source>
        <strain evidence="2">PB2801</strain>
    </source>
</reference>
<dbReference type="HOGENOM" id="CLU_2514630_0_0_1"/>
<name>G0NMW2_CAEBE</name>
<gene>
    <name evidence="1" type="ORF">CAEBREN_00706</name>
</gene>
<sequence length="85" mass="9067">MSDKFAYTNPEFNCSPITTQPEFIPSPPGPAPLPMPANFDEDTANTCLDGLGCVGKCIANCFCDCFMEIVVKSCVECCVNAVCSC</sequence>
<dbReference type="AlphaFoldDB" id="G0NMW2"/>
<protein>
    <submittedName>
        <fullName evidence="1">Uncharacterized protein</fullName>
    </submittedName>
</protein>
<evidence type="ECO:0000313" key="2">
    <source>
        <dbReference type="Proteomes" id="UP000008068"/>
    </source>
</evidence>
<keyword evidence="2" id="KW-1185">Reference proteome</keyword>
<evidence type="ECO:0000313" key="1">
    <source>
        <dbReference type="EMBL" id="EGT34327.1"/>
    </source>
</evidence>
<dbReference type="InParanoid" id="G0NMW2"/>